<dbReference type="GO" id="GO:0000712">
    <property type="term" value="P:resolution of meiotic recombination intermediates"/>
    <property type="evidence" value="ECO:0007669"/>
    <property type="project" value="InterPro"/>
</dbReference>
<organism evidence="2 3">
    <name type="scientific">Pleuronectes platessa</name>
    <name type="common">European plaice</name>
    <dbReference type="NCBI Taxonomy" id="8262"/>
    <lineage>
        <taxon>Eukaryota</taxon>
        <taxon>Metazoa</taxon>
        <taxon>Chordata</taxon>
        <taxon>Craniata</taxon>
        <taxon>Vertebrata</taxon>
        <taxon>Euteleostomi</taxon>
        <taxon>Actinopterygii</taxon>
        <taxon>Neopterygii</taxon>
        <taxon>Teleostei</taxon>
        <taxon>Neoteleostei</taxon>
        <taxon>Acanthomorphata</taxon>
        <taxon>Carangaria</taxon>
        <taxon>Pleuronectiformes</taxon>
        <taxon>Pleuronectoidei</taxon>
        <taxon>Pleuronectidae</taxon>
        <taxon>Pleuronectes</taxon>
    </lineage>
</organism>
<keyword evidence="3" id="KW-1185">Reference proteome</keyword>
<dbReference type="GO" id="GO:0016887">
    <property type="term" value="F:ATP hydrolysis activity"/>
    <property type="evidence" value="ECO:0007669"/>
    <property type="project" value="InterPro"/>
</dbReference>
<evidence type="ECO:0000313" key="2">
    <source>
        <dbReference type="EMBL" id="CAB1426362.1"/>
    </source>
</evidence>
<protein>
    <submittedName>
        <fullName evidence="2">Uncharacterized protein</fullName>
    </submittedName>
</protein>
<dbReference type="GO" id="GO:0003697">
    <property type="term" value="F:single-stranded DNA binding"/>
    <property type="evidence" value="ECO:0007669"/>
    <property type="project" value="TreeGrafter"/>
</dbReference>
<comment type="caution">
    <text evidence="2">The sequence shown here is derived from an EMBL/GenBank/DDBJ whole genome shotgun (WGS) entry which is preliminary data.</text>
</comment>
<proteinExistence type="predicted"/>
<reference evidence="2" key="1">
    <citation type="submission" date="2020-03" db="EMBL/GenBank/DDBJ databases">
        <authorList>
            <person name="Weist P."/>
        </authorList>
    </citation>
    <scope>NUCLEOTIDE SEQUENCE</scope>
</reference>
<dbReference type="PANTHER" id="PTHR35668:SF1">
    <property type="entry name" value="PROTEIN SHORTAGE IN CHIASMATA 1 ORTHOLOG"/>
    <property type="match status" value="1"/>
</dbReference>
<evidence type="ECO:0000256" key="1">
    <source>
        <dbReference type="SAM" id="MobiDB-lite"/>
    </source>
</evidence>
<dbReference type="Proteomes" id="UP001153269">
    <property type="component" value="Unassembled WGS sequence"/>
</dbReference>
<dbReference type="GO" id="GO:0000794">
    <property type="term" value="C:condensed nuclear chromosome"/>
    <property type="evidence" value="ECO:0007669"/>
    <property type="project" value="InterPro"/>
</dbReference>
<evidence type="ECO:0000313" key="3">
    <source>
        <dbReference type="Proteomes" id="UP001153269"/>
    </source>
</evidence>
<dbReference type="EMBL" id="CADEAL010000882">
    <property type="protein sequence ID" value="CAB1426362.1"/>
    <property type="molecule type" value="Genomic_DNA"/>
</dbReference>
<accession>A0A9N7YH08</accession>
<dbReference type="PANTHER" id="PTHR35668">
    <property type="entry name" value="PROTEIN SHORTAGE IN CHIASMATA 1 ORTHOLOG"/>
    <property type="match status" value="1"/>
</dbReference>
<sequence length="226" mass="25542">MNLLALPAPYLPDTHLYPHSGRLPEVTYRTPWIRDATVSVDKFQCDSPEKLKQEGKINEGLIDSDLIERMMLPTELELDVSLTLSPKTSPTRLCPSTSQLEKEELSPLCRRSLVSVRAHTEMETALWKAEKHPTFVVGFLLAEPETPEPAVDFQPLSEAVKVLKLEKQSFVTAAAELRSQMSKGTSQVYLCSNCELTENLRSELPSTREEKMEDFKKLSPDHELCE</sequence>
<feature type="region of interest" description="Disordered" evidence="1">
    <location>
        <begin position="205"/>
        <end position="226"/>
    </location>
</feature>
<gene>
    <name evidence="2" type="ORF">PLEPLA_LOCUS14298</name>
</gene>
<dbReference type="AlphaFoldDB" id="A0A9N7YH08"/>
<dbReference type="InterPro" id="IPR039991">
    <property type="entry name" value="SHOC1"/>
</dbReference>
<name>A0A9N7YH08_PLEPL</name>